<sequence length="114" mass="12729">MALRAEKLANENRRMRVEFAKRKNPSISSSQPTKKGKDSSASESTTFASVASSKPPFPQLQQRPPRFSRSAMTIPGKSFEGSDRYKNCGKYHVGLCREPVRCFHCGQPGHIRST</sequence>
<feature type="compositionally biased region" description="Polar residues" evidence="1">
    <location>
        <begin position="25"/>
        <end position="34"/>
    </location>
</feature>
<evidence type="ECO:0000313" key="2">
    <source>
        <dbReference type="EMBL" id="EOY03214.1"/>
    </source>
</evidence>
<feature type="compositionally biased region" description="Low complexity" evidence="1">
    <location>
        <begin position="59"/>
        <end position="70"/>
    </location>
</feature>
<name>A0A061ELQ3_THECC</name>
<protein>
    <submittedName>
        <fullName evidence="2">Uncharacterized protein</fullName>
    </submittedName>
</protein>
<keyword evidence="3" id="KW-1185">Reference proteome</keyword>
<feature type="compositionally biased region" description="Polar residues" evidence="1">
    <location>
        <begin position="41"/>
        <end position="52"/>
    </location>
</feature>
<feature type="compositionally biased region" description="Basic and acidic residues" evidence="1">
    <location>
        <begin position="1"/>
        <end position="21"/>
    </location>
</feature>
<reference evidence="2 3" key="1">
    <citation type="journal article" date="2013" name="Genome Biol.">
        <title>The genome sequence of the most widely cultivated cacao type and its use to identify candidate genes regulating pod color.</title>
        <authorList>
            <person name="Motamayor J.C."/>
            <person name="Mockaitis K."/>
            <person name="Schmutz J."/>
            <person name="Haiminen N."/>
            <person name="Iii D.L."/>
            <person name="Cornejo O."/>
            <person name="Findley S.D."/>
            <person name="Zheng P."/>
            <person name="Utro F."/>
            <person name="Royaert S."/>
            <person name="Saski C."/>
            <person name="Jenkins J."/>
            <person name="Podicheti R."/>
            <person name="Zhao M."/>
            <person name="Scheffler B.E."/>
            <person name="Stack J.C."/>
            <person name="Feltus F.A."/>
            <person name="Mustiga G.M."/>
            <person name="Amores F."/>
            <person name="Phillips W."/>
            <person name="Marelli J.P."/>
            <person name="May G.D."/>
            <person name="Shapiro H."/>
            <person name="Ma J."/>
            <person name="Bustamante C.D."/>
            <person name="Schnell R.J."/>
            <person name="Main D."/>
            <person name="Gilbert D."/>
            <person name="Parida L."/>
            <person name="Kuhn D.N."/>
        </authorList>
    </citation>
    <scope>NUCLEOTIDE SEQUENCE [LARGE SCALE GENOMIC DNA]</scope>
    <source>
        <strain evidence="3">cv. Matina 1-6</strain>
    </source>
</reference>
<accession>A0A061ELQ3</accession>
<evidence type="ECO:0000313" key="3">
    <source>
        <dbReference type="Proteomes" id="UP000026915"/>
    </source>
</evidence>
<dbReference type="AlphaFoldDB" id="A0A061ELQ3"/>
<evidence type="ECO:0000256" key="1">
    <source>
        <dbReference type="SAM" id="MobiDB-lite"/>
    </source>
</evidence>
<organism evidence="2 3">
    <name type="scientific">Theobroma cacao</name>
    <name type="common">Cacao</name>
    <name type="synonym">Cocoa</name>
    <dbReference type="NCBI Taxonomy" id="3641"/>
    <lineage>
        <taxon>Eukaryota</taxon>
        <taxon>Viridiplantae</taxon>
        <taxon>Streptophyta</taxon>
        <taxon>Embryophyta</taxon>
        <taxon>Tracheophyta</taxon>
        <taxon>Spermatophyta</taxon>
        <taxon>Magnoliopsida</taxon>
        <taxon>eudicotyledons</taxon>
        <taxon>Gunneridae</taxon>
        <taxon>Pentapetalae</taxon>
        <taxon>rosids</taxon>
        <taxon>malvids</taxon>
        <taxon>Malvales</taxon>
        <taxon>Malvaceae</taxon>
        <taxon>Byttnerioideae</taxon>
        <taxon>Theobroma</taxon>
    </lineage>
</organism>
<feature type="region of interest" description="Disordered" evidence="1">
    <location>
        <begin position="1"/>
        <end position="79"/>
    </location>
</feature>
<dbReference type="HOGENOM" id="CLU_2125567_0_0_1"/>
<dbReference type="Gramene" id="EOY03214">
    <property type="protein sequence ID" value="EOY03214"/>
    <property type="gene ID" value="TCM_017861"/>
</dbReference>
<gene>
    <name evidence="2" type="ORF">TCM_017861</name>
</gene>
<dbReference type="EMBL" id="CM001882">
    <property type="protein sequence ID" value="EOY03214.1"/>
    <property type="molecule type" value="Genomic_DNA"/>
</dbReference>
<proteinExistence type="predicted"/>
<dbReference type="Proteomes" id="UP000026915">
    <property type="component" value="Chromosome 4"/>
</dbReference>
<dbReference type="InParanoid" id="A0A061ELQ3"/>